<dbReference type="InterPro" id="IPR011992">
    <property type="entry name" value="EF-hand-dom_pair"/>
</dbReference>
<organism evidence="5 6">
    <name type="scientific">Rhododendron griersonianum</name>
    <dbReference type="NCBI Taxonomy" id="479676"/>
    <lineage>
        <taxon>Eukaryota</taxon>
        <taxon>Viridiplantae</taxon>
        <taxon>Streptophyta</taxon>
        <taxon>Embryophyta</taxon>
        <taxon>Tracheophyta</taxon>
        <taxon>Spermatophyta</taxon>
        <taxon>Magnoliopsida</taxon>
        <taxon>eudicotyledons</taxon>
        <taxon>Gunneridae</taxon>
        <taxon>Pentapetalae</taxon>
        <taxon>asterids</taxon>
        <taxon>Ericales</taxon>
        <taxon>Ericaceae</taxon>
        <taxon>Ericoideae</taxon>
        <taxon>Rhodoreae</taxon>
        <taxon>Rhododendron</taxon>
    </lineage>
</organism>
<evidence type="ECO:0000313" key="6">
    <source>
        <dbReference type="Proteomes" id="UP000823749"/>
    </source>
</evidence>
<proteinExistence type="predicted"/>
<dbReference type="EMBL" id="JACTNZ010000010">
    <property type="protein sequence ID" value="KAG5528130.1"/>
    <property type="molecule type" value="Genomic_DNA"/>
</dbReference>
<dbReference type="Pfam" id="PF13499">
    <property type="entry name" value="EF-hand_7"/>
    <property type="match status" value="1"/>
</dbReference>
<protein>
    <recommendedName>
        <fullName evidence="4">EF-hand domain-containing protein</fullName>
    </recommendedName>
</protein>
<dbReference type="PANTHER" id="PTHR10891">
    <property type="entry name" value="EF-HAND CALCIUM-BINDING DOMAIN CONTAINING PROTEIN"/>
    <property type="match status" value="1"/>
</dbReference>
<dbReference type="SUPFAM" id="SSF47473">
    <property type="entry name" value="EF-hand"/>
    <property type="match status" value="1"/>
</dbReference>
<feature type="domain" description="EF-hand" evidence="4">
    <location>
        <begin position="95"/>
        <end position="130"/>
    </location>
</feature>
<dbReference type="CDD" id="cd00051">
    <property type="entry name" value="EFh"/>
    <property type="match status" value="1"/>
</dbReference>
<dbReference type="FunFam" id="1.10.238.10:FF:000178">
    <property type="entry name" value="Calmodulin-2 A"/>
    <property type="match status" value="1"/>
</dbReference>
<dbReference type="GO" id="GO:0043226">
    <property type="term" value="C:organelle"/>
    <property type="evidence" value="ECO:0007669"/>
    <property type="project" value="UniProtKB-ARBA"/>
</dbReference>
<keyword evidence="1" id="KW-0479">Metal-binding</keyword>
<evidence type="ECO:0000256" key="1">
    <source>
        <dbReference type="ARBA" id="ARBA00022723"/>
    </source>
</evidence>
<evidence type="ECO:0000313" key="5">
    <source>
        <dbReference type="EMBL" id="KAG5528130.1"/>
    </source>
</evidence>
<keyword evidence="3" id="KW-0106">Calcium</keyword>
<dbReference type="PROSITE" id="PS00018">
    <property type="entry name" value="EF_HAND_1"/>
    <property type="match status" value="3"/>
</dbReference>
<keyword evidence="2" id="KW-0677">Repeat</keyword>
<reference evidence="5" key="1">
    <citation type="submission" date="2020-08" db="EMBL/GenBank/DDBJ databases">
        <title>Plant Genome Project.</title>
        <authorList>
            <person name="Zhang R.-G."/>
        </authorList>
    </citation>
    <scope>NUCLEOTIDE SEQUENCE</scope>
    <source>
        <strain evidence="5">WSP0</strain>
        <tissue evidence="5">Leaf</tissue>
    </source>
</reference>
<dbReference type="InterPro" id="IPR018247">
    <property type="entry name" value="EF_Hand_1_Ca_BS"/>
</dbReference>
<evidence type="ECO:0000259" key="4">
    <source>
        <dbReference type="PROSITE" id="PS50222"/>
    </source>
</evidence>
<keyword evidence="6" id="KW-1185">Reference proteome</keyword>
<accession>A0AAV6IJG6</accession>
<dbReference type="Proteomes" id="UP000823749">
    <property type="component" value="Chromosome 10"/>
</dbReference>
<comment type="caution">
    <text evidence="5">The sequence shown here is derived from an EMBL/GenBank/DDBJ whole genome shotgun (WGS) entry which is preliminary data.</text>
</comment>
<feature type="domain" description="EF-hand" evidence="4">
    <location>
        <begin position="56"/>
        <end position="91"/>
    </location>
</feature>
<evidence type="ECO:0000256" key="3">
    <source>
        <dbReference type="ARBA" id="ARBA00022837"/>
    </source>
</evidence>
<name>A0AAV6IJG6_9ERIC</name>
<feature type="domain" description="EF-hand" evidence="4">
    <location>
        <begin position="18"/>
        <end position="53"/>
    </location>
</feature>
<sequence>MEQTPRDAIQQRSLTSLGGMDEVQKVFNKFDTNGDGKISVSELRSVFKALGVDVGTSSADLTNAVTEIDKDGDGAIDLEEFADFHRAAACGGESNGGKAIGDAFEMYDQDSNGLISAQELHEKATSVALLLLITSRKDSWKIGNIGAKLQYLTISMGKIHQY</sequence>
<dbReference type="InterPro" id="IPR002048">
    <property type="entry name" value="EF_hand_dom"/>
</dbReference>
<dbReference type="Gene3D" id="1.10.238.10">
    <property type="entry name" value="EF-hand"/>
    <property type="match status" value="1"/>
</dbReference>
<evidence type="ECO:0000256" key="2">
    <source>
        <dbReference type="ARBA" id="ARBA00022737"/>
    </source>
</evidence>
<dbReference type="PROSITE" id="PS50222">
    <property type="entry name" value="EF_HAND_2"/>
    <property type="match status" value="3"/>
</dbReference>
<dbReference type="GO" id="GO:0005509">
    <property type="term" value="F:calcium ion binding"/>
    <property type="evidence" value="ECO:0007669"/>
    <property type="project" value="InterPro"/>
</dbReference>
<dbReference type="SMART" id="SM00054">
    <property type="entry name" value="EFh"/>
    <property type="match status" value="3"/>
</dbReference>
<dbReference type="AlphaFoldDB" id="A0AAV6IJG6"/>
<dbReference type="Pfam" id="PF13202">
    <property type="entry name" value="EF-hand_5"/>
    <property type="match status" value="1"/>
</dbReference>
<dbReference type="InterPro" id="IPR039647">
    <property type="entry name" value="EF_hand_pair_protein_CML-like"/>
</dbReference>
<gene>
    <name evidence="5" type="ORF">RHGRI_028909</name>
</gene>